<dbReference type="AlphaFoldDB" id="A0A558C3K6"/>
<keyword evidence="2" id="KW-1003">Cell membrane</keyword>
<evidence type="ECO:0000313" key="9">
    <source>
        <dbReference type="Proteomes" id="UP000317624"/>
    </source>
</evidence>
<feature type="transmembrane region" description="Helical" evidence="6">
    <location>
        <begin position="40"/>
        <end position="59"/>
    </location>
</feature>
<dbReference type="PANTHER" id="PTHR36115">
    <property type="entry name" value="PROLINE-RICH ANTIGEN HOMOLOG-RELATED"/>
    <property type="match status" value="1"/>
</dbReference>
<proteinExistence type="predicted"/>
<evidence type="ECO:0000256" key="6">
    <source>
        <dbReference type="SAM" id="Phobius"/>
    </source>
</evidence>
<keyword evidence="3 6" id="KW-0812">Transmembrane</keyword>
<keyword evidence="5 6" id="KW-0472">Membrane</keyword>
<protein>
    <submittedName>
        <fullName evidence="8">RDD family protein</fullName>
    </submittedName>
</protein>
<evidence type="ECO:0000256" key="5">
    <source>
        <dbReference type="ARBA" id="ARBA00023136"/>
    </source>
</evidence>
<reference evidence="8 9" key="1">
    <citation type="submission" date="2019-07" db="EMBL/GenBank/DDBJ databases">
        <title>Hymenobacter sp. straun FUR1 Genome sequencing and assembly.</title>
        <authorList>
            <person name="Chhetri G."/>
        </authorList>
    </citation>
    <scope>NUCLEOTIDE SEQUENCE [LARGE SCALE GENOMIC DNA]</scope>
    <source>
        <strain evidence="8 9">Fur1</strain>
    </source>
</reference>
<evidence type="ECO:0000256" key="2">
    <source>
        <dbReference type="ARBA" id="ARBA00022475"/>
    </source>
</evidence>
<dbReference type="Proteomes" id="UP000317624">
    <property type="component" value="Unassembled WGS sequence"/>
</dbReference>
<dbReference type="InterPro" id="IPR051791">
    <property type="entry name" value="Pra-immunoreactive"/>
</dbReference>
<dbReference type="PANTHER" id="PTHR36115:SF4">
    <property type="entry name" value="MEMBRANE PROTEIN"/>
    <property type="match status" value="1"/>
</dbReference>
<dbReference type="InterPro" id="IPR010432">
    <property type="entry name" value="RDD"/>
</dbReference>
<dbReference type="RefSeq" id="WP_144844598.1">
    <property type="nucleotide sequence ID" value="NZ_VMRJ01000001.1"/>
</dbReference>
<sequence>MEASKWRRLANFAIDSGCVLFLFLAVLRVLPAGLIAVNNYRFIILGVMFSYYILAELLFKRTLGKLFTSTHIVTTSDDTPTQSKLLLRTVLRFLPLEPLSLVFSRRALAWHDRFSGTKVVYLNF</sequence>
<keyword evidence="4 6" id="KW-1133">Transmembrane helix</keyword>
<evidence type="ECO:0000256" key="1">
    <source>
        <dbReference type="ARBA" id="ARBA00004651"/>
    </source>
</evidence>
<evidence type="ECO:0000259" key="7">
    <source>
        <dbReference type="Pfam" id="PF06271"/>
    </source>
</evidence>
<organism evidence="8 9">
    <name type="scientific">Hymenobacter setariae</name>
    <dbReference type="NCBI Taxonomy" id="2594794"/>
    <lineage>
        <taxon>Bacteria</taxon>
        <taxon>Pseudomonadati</taxon>
        <taxon>Bacteroidota</taxon>
        <taxon>Cytophagia</taxon>
        <taxon>Cytophagales</taxon>
        <taxon>Hymenobacteraceae</taxon>
        <taxon>Hymenobacter</taxon>
    </lineage>
</organism>
<evidence type="ECO:0000256" key="4">
    <source>
        <dbReference type="ARBA" id="ARBA00022989"/>
    </source>
</evidence>
<keyword evidence="9" id="KW-1185">Reference proteome</keyword>
<gene>
    <name evidence="8" type="ORF">FNT36_04035</name>
</gene>
<feature type="transmembrane region" description="Helical" evidence="6">
    <location>
        <begin position="12"/>
        <end position="34"/>
    </location>
</feature>
<dbReference type="EMBL" id="VMRJ01000001">
    <property type="protein sequence ID" value="TVT43267.1"/>
    <property type="molecule type" value="Genomic_DNA"/>
</dbReference>
<dbReference type="OrthoDB" id="9793824at2"/>
<comment type="subcellular location">
    <subcellularLocation>
        <location evidence="1">Cell membrane</location>
        <topology evidence="1">Multi-pass membrane protein</topology>
    </subcellularLocation>
</comment>
<accession>A0A558C3K6</accession>
<dbReference type="Pfam" id="PF06271">
    <property type="entry name" value="RDD"/>
    <property type="match status" value="1"/>
</dbReference>
<evidence type="ECO:0000256" key="3">
    <source>
        <dbReference type="ARBA" id="ARBA00022692"/>
    </source>
</evidence>
<name>A0A558C3K6_9BACT</name>
<comment type="caution">
    <text evidence="8">The sequence shown here is derived from an EMBL/GenBank/DDBJ whole genome shotgun (WGS) entry which is preliminary data.</text>
</comment>
<evidence type="ECO:0000313" key="8">
    <source>
        <dbReference type="EMBL" id="TVT43267.1"/>
    </source>
</evidence>
<feature type="domain" description="RDD" evidence="7">
    <location>
        <begin position="3"/>
        <end position="104"/>
    </location>
</feature>